<dbReference type="EnsemblPlants" id="OB08G17440.1">
    <property type="protein sequence ID" value="OB08G17440.1"/>
    <property type="gene ID" value="OB08G17440"/>
</dbReference>
<feature type="compositionally biased region" description="Basic and acidic residues" evidence="3">
    <location>
        <begin position="727"/>
        <end position="744"/>
    </location>
</feature>
<dbReference type="Proteomes" id="UP000006038">
    <property type="component" value="Chromosome 8"/>
</dbReference>
<feature type="transmembrane region" description="Helical" evidence="4">
    <location>
        <begin position="246"/>
        <end position="272"/>
    </location>
</feature>
<keyword evidence="2" id="KW-0407">Ion channel</keyword>
<feature type="transmembrane region" description="Helical" evidence="4">
    <location>
        <begin position="215"/>
        <end position="234"/>
    </location>
</feature>
<evidence type="ECO:0000313" key="6">
    <source>
        <dbReference type="EnsemblPlants" id="OB08G17440.1"/>
    </source>
</evidence>
<dbReference type="OMA" id="TEMEDWM"/>
<dbReference type="HOGENOM" id="CLU_013069_3_0_1"/>
<dbReference type="Gramene" id="OB08G17440.1">
    <property type="protein sequence ID" value="OB08G17440.1"/>
    <property type="gene ID" value="OB08G17440"/>
</dbReference>
<keyword evidence="4" id="KW-1133">Transmembrane helix</keyword>
<evidence type="ECO:0000313" key="7">
    <source>
        <dbReference type="Proteomes" id="UP000006038"/>
    </source>
</evidence>
<keyword evidence="1" id="KW-0813">Transport</keyword>
<keyword evidence="1" id="KW-1071">Ligand-gated ion channel</keyword>
<dbReference type="InterPro" id="IPR014710">
    <property type="entry name" value="RmlC-like_jellyroll"/>
</dbReference>
<sequence length="744" mass="85501">MEVHRPMNIYKQPAQLRKSSPISLFQATRRFWLYERDKKASLAAVGEELALETRFGKNRRKMVRLNPVENKAGDKQHNLATGSVKAMSREIMLKLKDCSRIGISQKERMLDPGGNVVLTWSRVFLVSCVASHFIDPLFFFLPIVKGRDSQLCMTMDYHLAIILTCLRSFLDMFFIVHIAIRFSTAYVDPGSKVLGKGELVTDPKRIAKRYIRRDFFIDLVAALPVPQFLVWAVMPYMSFKHINAPFFLIILVQSAIRLYTVILLSINILEMVGFIAKNGWEGAIYNLVLYLVASHVVGAIFYLTAVDRQKTCWETQCSIEDSMAHHVPCDLKFLDCKYAISSDSQSWANSTNVFTGCNANSNNVNINYGIFIRAIQNGVTTTSFSEKYFYSLWWGLQQLTTYGNPLVTSSFIGENLFAIGLTLLSIGLFAQLIGNMQIQMRSLSKNTEDWRIWQAEMEDWMTDHQIPDELRYRISQFLKYKWIATQGVEENSVLRQLPADLHRDIKRYLCLDLIERVPFFSAMDQQLLDAICERMTYFLSTEGTYIIREGDPVKVMLFIIRGELESSTTDGGRTDFFNSIILKPGDFCGEELLTWALLPSSRDSYPSSTRTVKTIAELEAFSLQADDIKCVANTFRMMHSKHLQHTFRLHSYQWRTWAARFIQSAWRRHQNRQKMAEVGLSNRWESFFSLVNDFNEMRCDDANGSSSTVSKEATVTVSKIASIFKKAQKERPEEPDFSADHHLE</sequence>
<dbReference type="PANTHER" id="PTHR45651">
    <property type="entry name" value="CYCLIC NUCLEOTIDE-GATED ION CHANNEL 15-RELATED-RELATED"/>
    <property type="match status" value="1"/>
</dbReference>
<dbReference type="SUPFAM" id="SSF51206">
    <property type="entry name" value="cAMP-binding domain-like"/>
    <property type="match status" value="1"/>
</dbReference>
<evidence type="ECO:0000256" key="3">
    <source>
        <dbReference type="SAM" id="MobiDB-lite"/>
    </source>
</evidence>
<keyword evidence="1" id="KW-0406">Ion transport</keyword>
<dbReference type="GO" id="GO:0016020">
    <property type="term" value="C:membrane"/>
    <property type="evidence" value="ECO:0007669"/>
    <property type="project" value="UniProtKB-SubCell"/>
</dbReference>
<name>J3MRL5_ORYBR</name>
<dbReference type="SUPFAM" id="SSF81324">
    <property type="entry name" value="Voltage-gated potassium channels"/>
    <property type="match status" value="1"/>
</dbReference>
<keyword evidence="4" id="KW-0472">Membrane</keyword>
<dbReference type="STRING" id="4533.J3MRL5"/>
<accession>J3MRL5</accession>
<feature type="transmembrane region" description="Helical" evidence="4">
    <location>
        <begin position="123"/>
        <end position="145"/>
    </location>
</feature>
<feature type="domain" description="Cyclic nucleotide-binding" evidence="5">
    <location>
        <begin position="519"/>
        <end position="593"/>
    </location>
</feature>
<dbReference type="eggNOG" id="KOG0498">
    <property type="taxonomic scope" value="Eukaryota"/>
</dbReference>
<reference evidence="6" key="1">
    <citation type="journal article" date="2013" name="Nat. Commun.">
        <title>Whole-genome sequencing of Oryza brachyantha reveals mechanisms underlying Oryza genome evolution.</title>
        <authorList>
            <person name="Chen J."/>
            <person name="Huang Q."/>
            <person name="Gao D."/>
            <person name="Wang J."/>
            <person name="Lang Y."/>
            <person name="Liu T."/>
            <person name="Li B."/>
            <person name="Bai Z."/>
            <person name="Luis Goicoechea J."/>
            <person name="Liang C."/>
            <person name="Chen C."/>
            <person name="Zhang W."/>
            <person name="Sun S."/>
            <person name="Liao Y."/>
            <person name="Zhang X."/>
            <person name="Yang L."/>
            <person name="Song C."/>
            <person name="Wang M."/>
            <person name="Shi J."/>
            <person name="Liu G."/>
            <person name="Liu J."/>
            <person name="Zhou H."/>
            <person name="Zhou W."/>
            <person name="Yu Q."/>
            <person name="An N."/>
            <person name="Chen Y."/>
            <person name="Cai Q."/>
            <person name="Wang B."/>
            <person name="Liu B."/>
            <person name="Min J."/>
            <person name="Huang Y."/>
            <person name="Wu H."/>
            <person name="Li Z."/>
            <person name="Zhang Y."/>
            <person name="Yin Y."/>
            <person name="Song W."/>
            <person name="Jiang J."/>
            <person name="Jackson S.A."/>
            <person name="Wing R.A."/>
            <person name="Wang J."/>
            <person name="Chen M."/>
        </authorList>
    </citation>
    <scope>NUCLEOTIDE SEQUENCE [LARGE SCALE GENOMIC DNA]</scope>
    <source>
        <strain evidence="6">cv. IRGC 101232</strain>
    </source>
</reference>
<dbReference type="PROSITE" id="PS50042">
    <property type="entry name" value="CNMP_BINDING_3"/>
    <property type="match status" value="1"/>
</dbReference>
<evidence type="ECO:0000256" key="4">
    <source>
        <dbReference type="SAM" id="Phobius"/>
    </source>
</evidence>
<evidence type="ECO:0000256" key="1">
    <source>
        <dbReference type="ARBA" id="ARBA00023286"/>
    </source>
</evidence>
<dbReference type="InterPro" id="IPR018490">
    <property type="entry name" value="cNMP-bd_dom_sf"/>
</dbReference>
<dbReference type="InterPro" id="IPR000595">
    <property type="entry name" value="cNMP-bd_dom"/>
</dbReference>
<dbReference type="GO" id="GO:0034220">
    <property type="term" value="P:monoatomic ion transmembrane transport"/>
    <property type="evidence" value="ECO:0007669"/>
    <property type="project" value="UniProtKB-KW"/>
</dbReference>
<keyword evidence="7" id="KW-1185">Reference proteome</keyword>
<dbReference type="AlphaFoldDB" id="J3MRL5"/>
<organism evidence="6">
    <name type="scientific">Oryza brachyantha</name>
    <name type="common">malo sina</name>
    <dbReference type="NCBI Taxonomy" id="4533"/>
    <lineage>
        <taxon>Eukaryota</taxon>
        <taxon>Viridiplantae</taxon>
        <taxon>Streptophyta</taxon>
        <taxon>Embryophyta</taxon>
        <taxon>Tracheophyta</taxon>
        <taxon>Spermatophyta</taxon>
        <taxon>Magnoliopsida</taxon>
        <taxon>Liliopsida</taxon>
        <taxon>Poales</taxon>
        <taxon>Poaceae</taxon>
        <taxon>BOP clade</taxon>
        <taxon>Oryzoideae</taxon>
        <taxon>Oryzeae</taxon>
        <taxon>Oryzinae</taxon>
        <taxon>Oryza</taxon>
    </lineage>
</organism>
<protein>
    <recommendedName>
        <fullName evidence="5">Cyclic nucleotide-binding domain-containing protein</fullName>
    </recommendedName>
</protein>
<dbReference type="Gene3D" id="2.60.120.10">
    <property type="entry name" value="Jelly Rolls"/>
    <property type="match status" value="1"/>
</dbReference>
<reference evidence="6" key="2">
    <citation type="submission" date="2013-04" db="UniProtKB">
        <authorList>
            <consortium name="EnsemblPlants"/>
        </authorList>
    </citation>
    <scope>IDENTIFICATION</scope>
</reference>
<feature type="transmembrane region" description="Helical" evidence="4">
    <location>
        <begin position="284"/>
        <end position="305"/>
    </location>
</feature>
<feature type="transmembrane region" description="Helical" evidence="4">
    <location>
        <begin position="157"/>
        <end position="180"/>
    </location>
</feature>
<proteinExistence type="predicted"/>
<dbReference type="PANTHER" id="PTHR45651:SF24">
    <property type="entry name" value="OS08G0254600 PROTEIN"/>
    <property type="match status" value="1"/>
</dbReference>
<dbReference type="Gene3D" id="1.10.287.630">
    <property type="entry name" value="Helix hairpin bin"/>
    <property type="match status" value="1"/>
</dbReference>
<keyword evidence="4" id="KW-0812">Transmembrane</keyword>
<evidence type="ECO:0000256" key="2">
    <source>
        <dbReference type="ARBA" id="ARBA00023303"/>
    </source>
</evidence>
<evidence type="ECO:0000259" key="5">
    <source>
        <dbReference type="PROSITE" id="PS50042"/>
    </source>
</evidence>
<feature type="region of interest" description="Disordered" evidence="3">
    <location>
        <begin position="725"/>
        <end position="744"/>
    </location>
</feature>
<dbReference type="Gene3D" id="1.10.287.70">
    <property type="match status" value="1"/>
</dbReference>
<dbReference type="CDD" id="cd00038">
    <property type="entry name" value="CAP_ED"/>
    <property type="match status" value="1"/>
</dbReference>
<dbReference type="SMART" id="SM00100">
    <property type="entry name" value="cNMP"/>
    <property type="match status" value="1"/>
</dbReference>